<dbReference type="InterPro" id="IPR029026">
    <property type="entry name" value="tRNA_m1G_MTases_N"/>
</dbReference>
<dbReference type="RefSeq" id="WP_088527994.1">
    <property type="nucleotide sequence ID" value="NZ_NGUO01000014.1"/>
</dbReference>
<evidence type="ECO:0000256" key="12">
    <source>
        <dbReference type="PIRNR" id="PIRNR015601"/>
    </source>
</evidence>
<dbReference type="EC" id="2.1.1.193" evidence="3 12"/>
<dbReference type="InterPro" id="IPR029028">
    <property type="entry name" value="Alpha/beta_knot_MTases"/>
</dbReference>
<dbReference type="Proteomes" id="UP000198104">
    <property type="component" value="Unassembled WGS sequence"/>
</dbReference>
<dbReference type="PIRSF" id="PIRSF015601">
    <property type="entry name" value="MTase_slr0722"/>
    <property type="match status" value="1"/>
</dbReference>
<dbReference type="SUPFAM" id="SSF88697">
    <property type="entry name" value="PUA domain-like"/>
    <property type="match status" value="1"/>
</dbReference>
<evidence type="ECO:0000256" key="4">
    <source>
        <dbReference type="ARBA" id="ARBA00013673"/>
    </source>
</evidence>
<dbReference type="InterPro" id="IPR046886">
    <property type="entry name" value="RsmE_MTase_dom"/>
</dbReference>
<dbReference type="SUPFAM" id="SSF75217">
    <property type="entry name" value="alpha/beta knot"/>
    <property type="match status" value="1"/>
</dbReference>
<comment type="caution">
    <text evidence="15">The sequence shown here is derived from an EMBL/GenBank/DDBJ whole genome shotgun (WGS) entry which is preliminary data.</text>
</comment>
<gene>
    <name evidence="15" type="ORF">CBI30_09125</name>
</gene>
<evidence type="ECO:0000256" key="2">
    <source>
        <dbReference type="ARBA" id="ARBA00005528"/>
    </source>
</evidence>
<feature type="domain" description="Ribosomal RNA small subunit methyltransferase E PUA-like" evidence="14">
    <location>
        <begin position="18"/>
        <end position="62"/>
    </location>
</feature>
<dbReference type="AlphaFoldDB" id="A0A254PVU1"/>
<evidence type="ECO:0000313" key="15">
    <source>
        <dbReference type="EMBL" id="OWS70414.1"/>
    </source>
</evidence>
<evidence type="ECO:0000259" key="13">
    <source>
        <dbReference type="Pfam" id="PF04452"/>
    </source>
</evidence>
<keyword evidence="9 12" id="KW-0949">S-adenosyl-L-methionine</keyword>
<dbReference type="OrthoDB" id="9815641at2"/>
<dbReference type="InterPro" id="IPR046887">
    <property type="entry name" value="RsmE_PUA-like"/>
</dbReference>
<comment type="catalytic activity">
    <reaction evidence="11 12">
        <text>uridine(1498) in 16S rRNA + S-adenosyl-L-methionine = N(3)-methyluridine(1498) in 16S rRNA + S-adenosyl-L-homocysteine + H(+)</text>
        <dbReference type="Rhea" id="RHEA:42920"/>
        <dbReference type="Rhea" id="RHEA-COMP:10283"/>
        <dbReference type="Rhea" id="RHEA-COMP:10284"/>
        <dbReference type="ChEBI" id="CHEBI:15378"/>
        <dbReference type="ChEBI" id="CHEBI:57856"/>
        <dbReference type="ChEBI" id="CHEBI:59789"/>
        <dbReference type="ChEBI" id="CHEBI:65315"/>
        <dbReference type="ChEBI" id="CHEBI:74502"/>
        <dbReference type="EC" id="2.1.1.193"/>
    </reaction>
</comment>
<dbReference type="GO" id="GO:0005737">
    <property type="term" value="C:cytoplasm"/>
    <property type="evidence" value="ECO:0007669"/>
    <property type="project" value="UniProtKB-SubCell"/>
</dbReference>
<evidence type="ECO:0000256" key="7">
    <source>
        <dbReference type="ARBA" id="ARBA00022603"/>
    </source>
</evidence>
<evidence type="ECO:0000256" key="9">
    <source>
        <dbReference type="ARBA" id="ARBA00022691"/>
    </source>
</evidence>
<dbReference type="CDD" id="cd18084">
    <property type="entry name" value="RsmE-like"/>
    <property type="match status" value="1"/>
</dbReference>
<evidence type="ECO:0000256" key="1">
    <source>
        <dbReference type="ARBA" id="ARBA00004496"/>
    </source>
</evidence>
<accession>A0A254PVU1</accession>
<dbReference type="PANTHER" id="PTHR30027:SF3">
    <property type="entry name" value="16S RRNA (URACIL(1498)-N(3))-METHYLTRANSFERASE"/>
    <property type="match status" value="1"/>
</dbReference>
<comment type="subcellular location">
    <subcellularLocation>
        <location evidence="1 12">Cytoplasm</location>
    </subcellularLocation>
</comment>
<dbReference type="InterPro" id="IPR006700">
    <property type="entry name" value="RsmE"/>
</dbReference>
<evidence type="ECO:0000259" key="14">
    <source>
        <dbReference type="Pfam" id="PF20260"/>
    </source>
</evidence>
<evidence type="ECO:0000256" key="5">
    <source>
        <dbReference type="ARBA" id="ARBA00022490"/>
    </source>
</evidence>
<keyword evidence="7 12" id="KW-0489">Methyltransferase</keyword>
<keyword evidence="8 12" id="KW-0808">Transferase</keyword>
<dbReference type="NCBIfam" id="TIGR00046">
    <property type="entry name" value="RsmE family RNA methyltransferase"/>
    <property type="match status" value="1"/>
</dbReference>
<dbReference type="Pfam" id="PF20260">
    <property type="entry name" value="PUA_4"/>
    <property type="match status" value="1"/>
</dbReference>
<keyword evidence="5 12" id="KW-0963">Cytoplasm</keyword>
<comment type="similarity">
    <text evidence="2 12">Belongs to the RNA methyltransferase RsmE family.</text>
</comment>
<sequence length="253" mass="27985">MPQFYLPGPWETQKPNILTPELVHHLRVRRIQVGEFFPIFDGKGQVAQAKLLALSNKAGEAELSEIRLDTHRESPYAITLAQGLAGGDKMDWIVEKAIETGAQVIAPLQCERSVIKLTRSSDAERAQKRLLHWQGIVQAACEQCDRTVLATVEAVQTFESYLQKPQKAKLKLLLSPDTDKSLYSVLMNTPPQDIILMIGPEGGHSPEEETQAQATGYQIVSLGDRVLRTETAGIVAITAVHSIWGPEMQNRLG</sequence>
<dbReference type="PANTHER" id="PTHR30027">
    <property type="entry name" value="RIBOSOMAL RNA SMALL SUBUNIT METHYLTRANSFERASE E"/>
    <property type="match status" value="1"/>
</dbReference>
<dbReference type="GO" id="GO:0070042">
    <property type="term" value="F:rRNA (uridine-N3-)-methyltransferase activity"/>
    <property type="evidence" value="ECO:0007669"/>
    <property type="project" value="TreeGrafter"/>
</dbReference>
<evidence type="ECO:0000256" key="11">
    <source>
        <dbReference type="ARBA" id="ARBA00047944"/>
    </source>
</evidence>
<evidence type="ECO:0000256" key="10">
    <source>
        <dbReference type="ARBA" id="ARBA00025699"/>
    </source>
</evidence>
<evidence type="ECO:0000313" key="16">
    <source>
        <dbReference type="Proteomes" id="UP000198104"/>
    </source>
</evidence>
<evidence type="ECO:0000256" key="8">
    <source>
        <dbReference type="ARBA" id="ARBA00022679"/>
    </source>
</evidence>
<organism evidence="15 16">
    <name type="scientific">Polynucleobacter aenigmaticus</name>
    <dbReference type="NCBI Taxonomy" id="1743164"/>
    <lineage>
        <taxon>Bacteria</taxon>
        <taxon>Pseudomonadati</taxon>
        <taxon>Pseudomonadota</taxon>
        <taxon>Betaproteobacteria</taxon>
        <taxon>Burkholderiales</taxon>
        <taxon>Burkholderiaceae</taxon>
        <taxon>Polynucleobacter</taxon>
    </lineage>
</organism>
<dbReference type="GO" id="GO:0070475">
    <property type="term" value="P:rRNA base methylation"/>
    <property type="evidence" value="ECO:0007669"/>
    <property type="project" value="TreeGrafter"/>
</dbReference>
<dbReference type="InterPro" id="IPR015947">
    <property type="entry name" value="PUA-like_sf"/>
</dbReference>
<keyword evidence="6 12" id="KW-0698">rRNA processing</keyword>
<reference evidence="15 16" key="1">
    <citation type="submission" date="2017-05" db="EMBL/GenBank/DDBJ databases">
        <title>Polynucleobacter sp. MWH-K35W1 isolated from the permanently anoxic monimolimnion of a meromictic lake.</title>
        <authorList>
            <person name="Hahn M.W."/>
        </authorList>
    </citation>
    <scope>NUCLEOTIDE SEQUENCE [LARGE SCALE GENOMIC DNA]</scope>
    <source>
        <strain evidence="15 16">MWH-K35W1</strain>
    </source>
</reference>
<keyword evidence="16" id="KW-1185">Reference proteome</keyword>
<dbReference type="EMBL" id="NGUO01000014">
    <property type="protein sequence ID" value="OWS70414.1"/>
    <property type="molecule type" value="Genomic_DNA"/>
</dbReference>
<evidence type="ECO:0000256" key="6">
    <source>
        <dbReference type="ARBA" id="ARBA00022552"/>
    </source>
</evidence>
<name>A0A254PVU1_9BURK</name>
<dbReference type="NCBIfam" id="NF008692">
    <property type="entry name" value="PRK11713.1-5"/>
    <property type="match status" value="1"/>
</dbReference>
<evidence type="ECO:0000256" key="3">
    <source>
        <dbReference type="ARBA" id="ARBA00012328"/>
    </source>
</evidence>
<feature type="domain" description="Ribosomal RNA small subunit methyltransferase E methyltransferase" evidence="13">
    <location>
        <begin position="73"/>
        <end position="240"/>
    </location>
</feature>
<dbReference type="Pfam" id="PF04452">
    <property type="entry name" value="Methyltrans_RNA"/>
    <property type="match status" value="1"/>
</dbReference>
<protein>
    <recommendedName>
        <fullName evidence="4 12">Ribosomal RNA small subunit methyltransferase E</fullName>
        <ecNumber evidence="3 12">2.1.1.193</ecNumber>
    </recommendedName>
</protein>
<dbReference type="Gene3D" id="3.40.1280.10">
    <property type="match status" value="1"/>
</dbReference>
<comment type="function">
    <text evidence="10 12">Specifically methylates the N3 position of the uracil ring of uridine 1498 (m3U1498) in 16S rRNA. Acts on the fully assembled 30S ribosomal subunit.</text>
</comment>
<proteinExistence type="inferred from homology"/>